<dbReference type="RefSeq" id="WP_130022258.1">
    <property type="nucleotide sequence ID" value="NZ_SEWF01000023.1"/>
</dbReference>
<gene>
    <name evidence="1" type="ORF">EWM59_16105</name>
</gene>
<evidence type="ECO:0000313" key="1">
    <source>
        <dbReference type="EMBL" id="RYU94653.1"/>
    </source>
</evidence>
<keyword evidence="2" id="KW-1185">Reference proteome</keyword>
<dbReference type="Pfam" id="PF24702">
    <property type="entry name" value="DUF7665"/>
    <property type="match status" value="1"/>
</dbReference>
<dbReference type="Proteomes" id="UP000293162">
    <property type="component" value="Unassembled WGS sequence"/>
</dbReference>
<dbReference type="AlphaFoldDB" id="A0A4Q5LYP5"/>
<reference evidence="1 2" key="1">
    <citation type="submission" date="2019-02" db="EMBL/GenBank/DDBJ databases">
        <title>Bacterial novel species Emticicia sp. 17J42-9 isolated from soil.</title>
        <authorList>
            <person name="Jung H.-Y."/>
        </authorList>
    </citation>
    <scope>NUCLEOTIDE SEQUENCE [LARGE SCALE GENOMIC DNA]</scope>
    <source>
        <strain evidence="1 2">17J42-9</strain>
    </source>
</reference>
<proteinExistence type="predicted"/>
<dbReference type="OrthoDB" id="3362599at2"/>
<protein>
    <recommendedName>
        <fullName evidence="3">Ubiquitin-like domain-containing protein</fullName>
    </recommendedName>
</protein>
<dbReference type="EMBL" id="SEWF01000023">
    <property type="protein sequence ID" value="RYU94653.1"/>
    <property type="molecule type" value="Genomic_DNA"/>
</dbReference>
<accession>A0A4Q5LYP5</accession>
<dbReference type="InterPro" id="IPR029071">
    <property type="entry name" value="Ubiquitin-like_domsf"/>
</dbReference>
<comment type="caution">
    <text evidence="1">The sequence shown here is derived from an EMBL/GenBank/DDBJ whole genome shotgun (WGS) entry which is preliminary data.</text>
</comment>
<evidence type="ECO:0008006" key="3">
    <source>
        <dbReference type="Google" id="ProtNLM"/>
    </source>
</evidence>
<dbReference type="SUPFAM" id="SSF54236">
    <property type="entry name" value="Ubiquitin-like"/>
    <property type="match status" value="1"/>
</dbReference>
<sequence length="309" mass="35803">MKLFFRKNNDVNAYKIEAEPSMTIGELMKKVLPDLGKKSDFEEDIEVYIQNQNEDLDKGKTLDFYKVKEGDTLFIGMCKRVFVSISYAGKGFSLQTTPALMLKNLIKKAAEHFGMSDEEVADFQFLLNGNALNDLKIMVGSLTQYSECSVSLVFGPKKDINGFLETPEDILKKDMENADYLSGEIDGDWGLINNENGPKWPIYLFWVLAKNNEKYYLRFDLTDYNKVAPTAQLWDIVDNQPLPQHKWPNWSKRCQQVFRNWGPLCLYLPCDRIAFNGHHDWPAIHPNLVWQPNKDSIFKYLNEVYQILN</sequence>
<name>A0A4Q5LYP5_9BACT</name>
<organism evidence="1 2">
    <name type="scientific">Emticicia agri</name>
    <dbReference type="NCBI Taxonomy" id="2492393"/>
    <lineage>
        <taxon>Bacteria</taxon>
        <taxon>Pseudomonadati</taxon>
        <taxon>Bacteroidota</taxon>
        <taxon>Cytophagia</taxon>
        <taxon>Cytophagales</taxon>
        <taxon>Leadbetterellaceae</taxon>
        <taxon>Emticicia</taxon>
    </lineage>
</organism>
<evidence type="ECO:0000313" key="2">
    <source>
        <dbReference type="Proteomes" id="UP000293162"/>
    </source>
</evidence>
<dbReference type="CDD" id="cd17039">
    <property type="entry name" value="Ubl_ubiquitin_like"/>
    <property type="match status" value="1"/>
</dbReference>
<dbReference type="InterPro" id="IPR056082">
    <property type="entry name" value="BilB-like"/>
</dbReference>